<evidence type="ECO:0000313" key="4">
    <source>
        <dbReference type="Proteomes" id="UP000326340"/>
    </source>
</evidence>
<keyword evidence="2" id="KW-0812">Transmembrane</keyword>
<evidence type="ECO:0000313" key="3">
    <source>
        <dbReference type="EMBL" id="TQN75086.1"/>
    </source>
</evidence>
<accession>A0A5Q4C9Q7</accession>
<feature type="transmembrane region" description="Helical" evidence="2">
    <location>
        <begin position="94"/>
        <end position="113"/>
    </location>
</feature>
<proteinExistence type="predicted"/>
<dbReference type="EMBL" id="PUHP01000010">
    <property type="protein sequence ID" value="TQN75086.1"/>
    <property type="molecule type" value="Genomic_DNA"/>
</dbReference>
<evidence type="ECO:0000256" key="1">
    <source>
        <dbReference type="SAM" id="MobiDB-lite"/>
    </source>
</evidence>
<evidence type="ECO:0000256" key="2">
    <source>
        <dbReference type="SAM" id="Phobius"/>
    </source>
</evidence>
<keyword evidence="2" id="KW-0472">Membrane</keyword>
<dbReference type="Proteomes" id="UP000326340">
    <property type="component" value="Unassembled WGS sequence"/>
</dbReference>
<keyword evidence="2" id="KW-1133">Transmembrane helix</keyword>
<dbReference type="AlphaFoldDB" id="A0A5Q4C9Q7"/>
<gene>
    <name evidence="3" type="ORF">CSHISOI_00317</name>
</gene>
<comment type="caution">
    <text evidence="3">The sequence shown here is derived from an EMBL/GenBank/DDBJ whole genome shotgun (WGS) entry which is preliminary data.</text>
</comment>
<sequence>MAGVANGILDNSISSGDERTKRPVDSSKPPRRKTEGDAAAPEQFHSEPTLRIEGTGMCLGSIPRPITSRYSPTRAACNRTPSLVRRETDYSSRIFLVGFALSFPFLFFCTAPVGKWCWFLTLPAGG</sequence>
<protein>
    <submittedName>
        <fullName evidence="3">Uncharacterized protein</fullName>
    </submittedName>
</protein>
<name>A0A5Q4C9Q7_9PEZI</name>
<keyword evidence="4" id="KW-1185">Reference proteome</keyword>
<feature type="region of interest" description="Disordered" evidence="1">
    <location>
        <begin position="1"/>
        <end position="48"/>
    </location>
</feature>
<feature type="compositionally biased region" description="Basic and acidic residues" evidence="1">
    <location>
        <begin position="16"/>
        <end position="25"/>
    </location>
</feature>
<reference evidence="3 4" key="1">
    <citation type="journal article" date="2019" name="Sci. Rep.">
        <title>Colletotrichum shisoi sp. nov., an anthracnose pathogen of Perilla frutescens in Japan: molecular phylogenetic, morphological and genomic evidence.</title>
        <authorList>
            <person name="Gan P."/>
            <person name="Tsushima A."/>
            <person name="Hiroyama R."/>
            <person name="Narusaka M."/>
            <person name="Takano Y."/>
            <person name="Narusaka Y."/>
            <person name="Kawaradani M."/>
            <person name="Damm U."/>
            <person name="Shirasu K."/>
        </authorList>
    </citation>
    <scope>NUCLEOTIDE SEQUENCE [LARGE SCALE GENOMIC DNA]</scope>
    <source>
        <strain evidence="3 4">PG-2018a</strain>
    </source>
</reference>
<organism evidence="3 4">
    <name type="scientific">Colletotrichum shisoi</name>
    <dbReference type="NCBI Taxonomy" id="2078593"/>
    <lineage>
        <taxon>Eukaryota</taxon>
        <taxon>Fungi</taxon>
        <taxon>Dikarya</taxon>
        <taxon>Ascomycota</taxon>
        <taxon>Pezizomycotina</taxon>
        <taxon>Sordariomycetes</taxon>
        <taxon>Hypocreomycetidae</taxon>
        <taxon>Glomerellales</taxon>
        <taxon>Glomerellaceae</taxon>
        <taxon>Colletotrichum</taxon>
        <taxon>Colletotrichum destructivum species complex</taxon>
    </lineage>
</organism>